<evidence type="ECO:0000313" key="3">
    <source>
        <dbReference type="EMBL" id="KAJ5078603.1"/>
    </source>
</evidence>
<feature type="transmembrane region" description="Helical" evidence="2">
    <location>
        <begin position="68"/>
        <end position="91"/>
    </location>
</feature>
<reference evidence="3" key="1">
    <citation type="submission" date="2022-10" db="EMBL/GenBank/DDBJ databases">
        <title>Novel sulphate-reducing endosymbionts in the free-living metamonad Anaeramoeba.</title>
        <authorList>
            <person name="Jerlstrom-Hultqvist J."/>
            <person name="Cepicka I."/>
            <person name="Gallot-Lavallee L."/>
            <person name="Salas-Leiva D."/>
            <person name="Curtis B.A."/>
            <person name="Zahonova K."/>
            <person name="Pipaliya S."/>
            <person name="Dacks J."/>
            <person name="Roger A.J."/>
        </authorList>
    </citation>
    <scope>NUCLEOTIDE SEQUENCE</scope>
    <source>
        <strain evidence="3">BMAN</strain>
    </source>
</reference>
<dbReference type="EMBL" id="JAPDFW010000053">
    <property type="protein sequence ID" value="KAJ5078603.1"/>
    <property type="molecule type" value="Genomic_DNA"/>
</dbReference>
<keyword evidence="2" id="KW-0472">Membrane</keyword>
<keyword evidence="2" id="KW-1133">Transmembrane helix</keyword>
<dbReference type="AlphaFoldDB" id="A0A9Q0LTA8"/>
<sequence>MRNCSCKPGFWKIRRIQTQDSIVPRFGGFKTFFWLTIIRIIVTITFIILYIVGVRFEIKMAYIYLTEWSFTLLLVYLIFSSILSFMFLLKLKKSENPEELLHPKVKEEANIWYKLGLIIFQMAFTNAWLVTSFFWAFLADKVKLFSCFLHGVNVVPPTVDLFFNQATFPKPHLLFSIIFDLIYLIPFYIYYSQTHEWVYDVLDVSQKYGLGYIFHLIAIILIILFFSFGGLLAWIRDRKHRSRISKEDSKSIDSSKNEIKMDDLKESDLEKGETKESDTKETEIKIKI</sequence>
<dbReference type="Proteomes" id="UP001149090">
    <property type="component" value="Unassembled WGS sequence"/>
</dbReference>
<gene>
    <name evidence="3" type="ORF">M0811_04928</name>
</gene>
<protein>
    <submittedName>
        <fullName evidence="3">Uncharacterized protein</fullName>
    </submittedName>
</protein>
<feature type="region of interest" description="Disordered" evidence="1">
    <location>
        <begin position="245"/>
        <end position="288"/>
    </location>
</feature>
<comment type="caution">
    <text evidence="3">The sequence shown here is derived from an EMBL/GenBank/DDBJ whole genome shotgun (WGS) entry which is preliminary data.</text>
</comment>
<evidence type="ECO:0000256" key="1">
    <source>
        <dbReference type="SAM" id="MobiDB-lite"/>
    </source>
</evidence>
<feature type="transmembrane region" description="Helical" evidence="2">
    <location>
        <begin position="32"/>
        <end position="56"/>
    </location>
</feature>
<dbReference type="OMA" id="WIVHEVK"/>
<organism evidence="3 4">
    <name type="scientific">Anaeramoeba ignava</name>
    <name type="common">Anaerobic marine amoeba</name>
    <dbReference type="NCBI Taxonomy" id="1746090"/>
    <lineage>
        <taxon>Eukaryota</taxon>
        <taxon>Metamonada</taxon>
        <taxon>Anaeramoebidae</taxon>
        <taxon>Anaeramoeba</taxon>
    </lineage>
</organism>
<evidence type="ECO:0000256" key="2">
    <source>
        <dbReference type="SAM" id="Phobius"/>
    </source>
</evidence>
<accession>A0A9Q0LTA8</accession>
<dbReference type="GO" id="GO:0016020">
    <property type="term" value="C:membrane"/>
    <property type="evidence" value="ECO:0007669"/>
    <property type="project" value="TreeGrafter"/>
</dbReference>
<proteinExistence type="predicted"/>
<dbReference type="OrthoDB" id="419711at2759"/>
<dbReference type="PANTHER" id="PTHR12242">
    <property type="entry name" value="OS02G0130600 PROTEIN-RELATED"/>
    <property type="match status" value="1"/>
</dbReference>
<name>A0A9Q0LTA8_ANAIG</name>
<feature type="transmembrane region" description="Helical" evidence="2">
    <location>
        <begin position="173"/>
        <end position="191"/>
    </location>
</feature>
<keyword evidence="2" id="KW-0812">Transmembrane</keyword>
<keyword evidence="4" id="KW-1185">Reference proteome</keyword>
<evidence type="ECO:0000313" key="4">
    <source>
        <dbReference type="Proteomes" id="UP001149090"/>
    </source>
</evidence>
<feature type="transmembrane region" description="Helical" evidence="2">
    <location>
        <begin position="111"/>
        <end position="138"/>
    </location>
</feature>
<feature type="transmembrane region" description="Helical" evidence="2">
    <location>
        <begin position="211"/>
        <end position="235"/>
    </location>
</feature>